<protein>
    <submittedName>
        <fullName evidence="1">Uncharacterized protein</fullName>
    </submittedName>
</protein>
<dbReference type="EMBL" id="VYYT01000020">
    <property type="protein sequence ID" value="KAK2777304.1"/>
    <property type="molecule type" value="Genomic_DNA"/>
</dbReference>
<gene>
    <name evidence="1" type="ORF">CKAH01_12128</name>
</gene>
<name>A0AAE0DCV6_COLKA</name>
<organism evidence="1 2">
    <name type="scientific">Colletotrichum kahawae</name>
    <name type="common">Coffee berry disease fungus</name>
    <dbReference type="NCBI Taxonomy" id="34407"/>
    <lineage>
        <taxon>Eukaryota</taxon>
        <taxon>Fungi</taxon>
        <taxon>Dikarya</taxon>
        <taxon>Ascomycota</taxon>
        <taxon>Pezizomycotina</taxon>
        <taxon>Sordariomycetes</taxon>
        <taxon>Hypocreomycetidae</taxon>
        <taxon>Glomerellales</taxon>
        <taxon>Glomerellaceae</taxon>
        <taxon>Colletotrichum</taxon>
        <taxon>Colletotrichum gloeosporioides species complex</taxon>
    </lineage>
</organism>
<proteinExistence type="predicted"/>
<dbReference type="Proteomes" id="UP001281614">
    <property type="component" value="Unassembled WGS sequence"/>
</dbReference>
<reference evidence="1" key="1">
    <citation type="submission" date="2023-02" db="EMBL/GenBank/DDBJ databases">
        <title>Colletotrichum kahawae CIFC_Que2 genome sequencing and assembly.</title>
        <authorList>
            <person name="Baroncelli R."/>
        </authorList>
    </citation>
    <scope>NUCLEOTIDE SEQUENCE</scope>
    <source>
        <strain evidence="1">CIFC_Que2</strain>
    </source>
</reference>
<keyword evidence="2" id="KW-1185">Reference proteome</keyword>
<sequence>MPEAWAAASNVRMTADRLKRLRDRMLPVNIINWTFMLAAWRLPLGCSIDV</sequence>
<comment type="caution">
    <text evidence="1">The sequence shown here is derived from an EMBL/GenBank/DDBJ whole genome shotgun (WGS) entry which is preliminary data.</text>
</comment>
<evidence type="ECO:0000313" key="2">
    <source>
        <dbReference type="Proteomes" id="UP001281614"/>
    </source>
</evidence>
<accession>A0AAE0DCV6</accession>
<dbReference type="AlphaFoldDB" id="A0AAE0DCV6"/>
<evidence type="ECO:0000313" key="1">
    <source>
        <dbReference type="EMBL" id="KAK2777304.1"/>
    </source>
</evidence>